<evidence type="ECO:0000313" key="8">
    <source>
        <dbReference type="EMBL" id="MDT0576586.1"/>
    </source>
</evidence>
<dbReference type="CDD" id="cd16378">
    <property type="entry name" value="CcmH_N"/>
    <property type="match status" value="1"/>
</dbReference>
<organism evidence="8 9">
    <name type="scientific">Croceicoccus esteveae</name>
    <dbReference type="NCBI Taxonomy" id="3075597"/>
    <lineage>
        <taxon>Bacteria</taxon>
        <taxon>Pseudomonadati</taxon>
        <taxon>Pseudomonadota</taxon>
        <taxon>Alphaproteobacteria</taxon>
        <taxon>Sphingomonadales</taxon>
        <taxon>Erythrobacteraceae</taxon>
        <taxon>Croceicoccus</taxon>
    </lineage>
</organism>
<comment type="function">
    <text evidence="6">Possible subunit of a heme lyase.</text>
</comment>
<keyword evidence="4 6" id="KW-0732">Signal</keyword>
<keyword evidence="5 6" id="KW-0408">Iron</keyword>
<dbReference type="Pfam" id="PF03918">
    <property type="entry name" value="CcmH"/>
    <property type="match status" value="1"/>
</dbReference>
<evidence type="ECO:0000256" key="1">
    <source>
        <dbReference type="ARBA" id="ARBA00010342"/>
    </source>
</evidence>
<reference evidence="8 9" key="1">
    <citation type="submission" date="2023-09" db="EMBL/GenBank/DDBJ databases">
        <authorList>
            <person name="Rey-Velasco X."/>
        </authorList>
    </citation>
    <scope>NUCLEOTIDE SEQUENCE [LARGE SCALE GENOMIC DNA]</scope>
    <source>
        <strain evidence="8 9">F390</strain>
    </source>
</reference>
<gene>
    <name evidence="8" type="ORF">RM533_10365</name>
</gene>
<evidence type="ECO:0000256" key="3">
    <source>
        <dbReference type="ARBA" id="ARBA00022723"/>
    </source>
</evidence>
<sequence>MPRSPLRLPRSLRQALSCALLLSLPGGTDVLAQQSLPPAPYAYVQLEDPMAEAQAQTLMESLRCLTCQSQSIADSDAPMAGDMRNEVRSRIAAGEDPEAIRAWLMERYGDYVSYKPVVNPSTWPLFAAPLLLILLAVLLLRRRFRKANVGSSEP</sequence>
<name>A0ABU2ZJN4_9SPHN</name>
<keyword evidence="6" id="KW-0812">Transmembrane</keyword>
<feature type="transmembrane region" description="Helical" evidence="6">
    <location>
        <begin position="123"/>
        <end position="140"/>
    </location>
</feature>
<comment type="caution">
    <text evidence="8">The sequence shown here is derived from an EMBL/GenBank/DDBJ whole genome shotgun (WGS) entry which is preliminary data.</text>
</comment>
<keyword evidence="6" id="KW-1133">Transmembrane helix</keyword>
<dbReference type="InterPro" id="IPR005616">
    <property type="entry name" value="CcmH/CycL/Ccl2/NrfF_N"/>
</dbReference>
<evidence type="ECO:0000256" key="2">
    <source>
        <dbReference type="ARBA" id="ARBA00022617"/>
    </source>
</evidence>
<dbReference type="InterPro" id="IPR051263">
    <property type="entry name" value="C-type_cytochrome_biogenesis"/>
</dbReference>
<keyword evidence="6" id="KW-0472">Membrane</keyword>
<evidence type="ECO:0000259" key="7">
    <source>
        <dbReference type="Pfam" id="PF03918"/>
    </source>
</evidence>
<evidence type="ECO:0000256" key="5">
    <source>
        <dbReference type="ARBA" id="ARBA00023004"/>
    </source>
</evidence>
<protein>
    <recommendedName>
        <fullName evidence="6">Cytochrome c-type biogenesis protein</fullName>
    </recommendedName>
</protein>
<feature type="domain" description="CcmH/CycL/Ccl2/NrfF N-terminal" evidence="7">
    <location>
        <begin position="42"/>
        <end position="148"/>
    </location>
</feature>
<keyword evidence="2 6" id="KW-0349">Heme</keyword>
<dbReference type="PANTHER" id="PTHR47870">
    <property type="entry name" value="CYTOCHROME C-TYPE BIOGENESIS PROTEIN CCMH"/>
    <property type="match status" value="1"/>
</dbReference>
<evidence type="ECO:0000256" key="4">
    <source>
        <dbReference type="ARBA" id="ARBA00022729"/>
    </source>
</evidence>
<dbReference type="EMBL" id="JAVRHS010000008">
    <property type="protein sequence ID" value="MDT0576586.1"/>
    <property type="molecule type" value="Genomic_DNA"/>
</dbReference>
<proteinExistence type="inferred from homology"/>
<dbReference type="PANTHER" id="PTHR47870:SF4">
    <property type="entry name" value="CYTOCHROME C-TYPE BIOGENESIS PROTEIN CYCH"/>
    <property type="match status" value="1"/>
</dbReference>
<dbReference type="Proteomes" id="UP001259803">
    <property type="component" value="Unassembled WGS sequence"/>
</dbReference>
<comment type="similarity">
    <text evidence="1 6">Belongs to the CcmH/CycL/Ccl2/NrfF family.</text>
</comment>
<evidence type="ECO:0000313" key="9">
    <source>
        <dbReference type="Proteomes" id="UP001259803"/>
    </source>
</evidence>
<dbReference type="Gene3D" id="1.10.8.640">
    <property type="entry name" value="Cytochrome C biogenesis protein"/>
    <property type="match status" value="1"/>
</dbReference>
<dbReference type="RefSeq" id="WP_311341178.1">
    <property type="nucleotide sequence ID" value="NZ_JAVRHS010000008.1"/>
</dbReference>
<accession>A0ABU2ZJN4</accession>
<keyword evidence="3 6" id="KW-0479">Metal-binding</keyword>
<keyword evidence="9" id="KW-1185">Reference proteome</keyword>
<dbReference type="InterPro" id="IPR038297">
    <property type="entry name" value="CcmH/CycL/NrfF/Ccl2_sf"/>
</dbReference>
<evidence type="ECO:0000256" key="6">
    <source>
        <dbReference type="RuleBase" id="RU364112"/>
    </source>
</evidence>